<keyword evidence="3" id="KW-1185">Reference proteome</keyword>
<organism evidence="2 3">
    <name type="scientific">Brevibacterium celere</name>
    <dbReference type="NCBI Taxonomy" id="225845"/>
    <lineage>
        <taxon>Bacteria</taxon>
        <taxon>Bacillati</taxon>
        <taxon>Actinomycetota</taxon>
        <taxon>Actinomycetes</taxon>
        <taxon>Micrococcales</taxon>
        <taxon>Brevibacteriaceae</taxon>
        <taxon>Brevibacterium</taxon>
    </lineage>
</organism>
<dbReference type="EMBL" id="QNSB01000003">
    <property type="protein sequence ID" value="RBP73034.1"/>
    <property type="molecule type" value="Genomic_DNA"/>
</dbReference>
<sequence length="129" mass="14477">MTIPAPMLRQLVLRDNLTCQWCGIEYPALRGYPIVPHHRRNRGAGGGVHQLAELVLVCSSHNGEFEDGLRDEPLERGFRIPRNNIVSAENVPLIDYTGTPWLLTNRGTRIRGDSDVPPTQIPDQTSWTP</sequence>
<comment type="caution">
    <text evidence="2">The sequence shown here is derived from an EMBL/GenBank/DDBJ whole genome shotgun (WGS) entry which is preliminary data.</text>
</comment>
<name>A0A366IKS2_9MICO</name>
<accession>A0A366IKS2</accession>
<gene>
    <name evidence="2" type="ORF">DFO65_103329</name>
</gene>
<proteinExistence type="predicted"/>
<reference evidence="2 3" key="1">
    <citation type="submission" date="2018-06" db="EMBL/GenBank/DDBJ databases">
        <title>Freshwater and sediment microbial communities from various areas in North America, analyzing microbe dynamics in response to fracking.</title>
        <authorList>
            <person name="Lamendella R."/>
        </authorList>
    </citation>
    <scope>NUCLEOTIDE SEQUENCE [LARGE SCALE GENOMIC DNA]</scope>
    <source>
        <strain evidence="2 3">3b_TX</strain>
    </source>
</reference>
<dbReference type="AlphaFoldDB" id="A0A366IKS2"/>
<protein>
    <recommendedName>
        <fullName evidence="4">HNH endonuclease</fullName>
    </recommendedName>
</protein>
<feature type="region of interest" description="Disordered" evidence="1">
    <location>
        <begin position="107"/>
        <end position="129"/>
    </location>
</feature>
<dbReference type="Proteomes" id="UP000253509">
    <property type="component" value="Unassembled WGS sequence"/>
</dbReference>
<evidence type="ECO:0000313" key="2">
    <source>
        <dbReference type="EMBL" id="RBP73034.1"/>
    </source>
</evidence>
<evidence type="ECO:0000313" key="3">
    <source>
        <dbReference type="Proteomes" id="UP000253509"/>
    </source>
</evidence>
<evidence type="ECO:0000256" key="1">
    <source>
        <dbReference type="SAM" id="MobiDB-lite"/>
    </source>
</evidence>
<evidence type="ECO:0008006" key="4">
    <source>
        <dbReference type="Google" id="ProtNLM"/>
    </source>
</evidence>